<dbReference type="EMBL" id="JH660636">
    <property type="protein sequence ID" value="EIM30761.1"/>
    <property type="molecule type" value="Genomic_DNA"/>
</dbReference>
<feature type="compositionally biased region" description="Low complexity" evidence="1">
    <location>
        <begin position="180"/>
        <end position="194"/>
    </location>
</feature>
<dbReference type="PATRIC" id="fig|864069.3.peg.737"/>
<dbReference type="Proteomes" id="UP000003947">
    <property type="component" value="Unassembled WGS sequence"/>
</dbReference>
<evidence type="ECO:0000313" key="2">
    <source>
        <dbReference type="EMBL" id="EIM30761.1"/>
    </source>
</evidence>
<protein>
    <submittedName>
        <fullName evidence="2">Uncharacterized protein</fullName>
    </submittedName>
</protein>
<sequence length="209" mass="21522">MIPKNGDIGLQMRASVRELTGLSPSATDPMDMDSTIGLATENALAPDEDMAGGLPLQQNLASAEMSVQAFGEQGHVWPPAAPLEAVAGPGGSARGLPAADCGASDNPEDKQDSSILDHVLDQGEPPAWLQDHLGLLDQAEPPAWLQDQRQLFPLFPRNEAVAGPSGSARGLPAGYQPLSGAAGRATGGPARAYGGRSGAWQTQEAGQRA</sequence>
<dbReference type="HOGENOM" id="CLU_1314236_0_0_5"/>
<proteinExistence type="predicted"/>
<keyword evidence="3" id="KW-1185">Reference proteome</keyword>
<evidence type="ECO:0000256" key="1">
    <source>
        <dbReference type="SAM" id="MobiDB-lite"/>
    </source>
</evidence>
<dbReference type="STRING" id="864069.MicloDRAFT_00006640"/>
<feature type="compositionally biased region" description="Polar residues" evidence="1">
    <location>
        <begin position="199"/>
        <end position="209"/>
    </location>
</feature>
<evidence type="ECO:0000313" key="3">
    <source>
        <dbReference type="Proteomes" id="UP000003947"/>
    </source>
</evidence>
<dbReference type="AlphaFoldDB" id="I4Z3G9"/>
<name>I4Z3G9_9HYPH</name>
<feature type="region of interest" description="Disordered" evidence="1">
    <location>
        <begin position="160"/>
        <end position="209"/>
    </location>
</feature>
<accession>I4Z3G9</accession>
<gene>
    <name evidence="2" type="ORF">MicloDRAFT_00006640</name>
</gene>
<feature type="region of interest" description="Disordered" evidence="1">
    <location>
        <begin position="80"/>
        <end position="112"/>
    </location>
</feature>
<organism evidence="2 3">
    <name type="scientific">Microvirga lotononidis</name>
    <dbReference type="NCBI Taxonomy" id="864069"/>
    <lineage>
        <taxon>Bacteria</taxon>
        <taxon>Pseudomonadati</taxon>
        <taxon>Pseudomonadota</taxon>
        <taxon>Alphaproteobacteria</taxon>
        <taxon>Hyphomicrobiales</taxon>
        <taxon>Methylobacteriaceae</taxon>
        <taxon>Microvirga</taxon>
    </lineage>
</organism>
<reference evidence="2 3" key="1">
    <citation type="submission" date="2012-02" db="EMBL/GenBank/DDBJ databases">
        <title>Improved High-Quality Draft sequence of Microvirga sp. WSM3557.</title>
        <authorList>
            <consortium name="US DOE Joint Genome Institute"/>
            <person name="Lucas S."/>
            <person name="Han J."/>
            <person name="Lapidus A."/>
            <person name="Cheng J.-F."/>
            <person name="Goodwin L."/>
            <person name="Pitluck S."/>
            <person name="Peters L."/>
            <person name="Zhang X."/>
            <person name="Detter J.C."/>
            <person name="Han C."/>
            <person name="Tapia R."/>
            <person name="Land M."/>
            <person name="Hauser L."/>
            <person name="Kyrpides N."/>
            <person name="Ivanova N."/>
            <person name="Pagani I."/>
            <person name="Brau L."/>
            <person name="Yates R."/>
            <person name="O'Hara G."/>
            <person name="Rui T."/>
            <person name="Howieson J."/>
            <person name="Reeve W."/>
            <person name="Woyke T."/>
        </authorList>
    </citation>
    <scope>NUCLEOTIDE SEQUENCE [LARGE SCALE GENOMIC DNA]</scope>
    <source>
        <strain evidence="2 3">WSM3557</strain>
    </source>
</reference>